<proteinExistence type="predicted"/>
<organism evidence="2 3">
    <name type="scientific">Pandoravirus japonicus</name>
    <dbReference type="NCBI Taxonomy" id="2823154"/>
    <lineage>
        <taxon>Viruses</taxon>
        <taxon>Pandoravirus</taxon>
    </lineage>
</organism>
<keyword evidence="1" id="KW-1133">Transmembrane helix</keyword>
<protein>
    <submittedName>
        <fullName evidence="2">Uncharacterized protein</fullName>
    </submittedName>
</protein>
<reference evidence="2" key="1">
    <citation type="submission" date="2021-04" db="EMBL/GenBank/DDBJ databases">
        <title>Draft Genome Sequence of Pandoravirus japonicus, Isolated from the Sabaishi River of Niigata, Japan.</title>
        <authorList>
            <person name="Hosokawa N."/>
            <person name="Takahashi H."/>
            <person name="Aoki K."/>
            <person name="Takemura M."/>
        </authorList>
    </citation>
    <scope>NUCLEOTIDE SEQUENCE</scope>
</reference>
<dbReference type="EMBL" id="LC625835">
    <property type="protein sequence ID" value="BCU03407.1"/>
    <property type="molecule type" value="Genomic_DNA"/>
</dbReference>
<keyword evidence="1" id="KW-0472">Membrane</keyword>
<feature type="transmembrane region" description="Helical" evidence="1">
    <location>
        <begin position="13"/>
        <end position="32"/>
    </location>
</feature>
<evidence type="ECO:0000313" key="3">
    <source>
        <dbReference type="Proteomes" id="UP001253637"/>
    </source>
</evidence>
<evidence type="ECO:0000313" key="2">
    <source>
        <dbReference type="EMBL" id="BCU03407.1"/>
    </source>
</evidence>
<sequence>MVSLPFPYFSPDFFFVCPVGVCLFLLFVAPVCPADTPRPRPATGTGGEGESEADTALRAGPRTLFFDPPPKARNQTHRPMGVCMSRNQCQNSTAQIFLADNSHERGSGGLALVVVERNGEKMRRAQRPVANLLSRVFHKYLYACRNLRGAPLPRLMLADG</sequence>
<evidence type="ECO:0000256" key="1">
    <source>
        <dbReference type="SAM" id="Phobius"/>
    </source>
</evidence>
<dbReference type="Proteomes" id="UP001253637">
    <property type="component" value="Segment"/>
</dbReference>
<accession>A0A811BQM6</accession>
<name>A0A811BQM6_9VIRU</name>
<keyword evidence="1" id="KW-0812">Transmembrane</keyword>